<dbReference type="Proteomes" id="UP001230328">
    <property type="component" value="Unassembled WGS sequence"/>
</dbReference>
<accession>A0ABU0SPQ3</accession>
<proteinExistence type="predicted"/>
<organism evidence="2 3">
    <name type="scientific">Streptomyces umbrinus</name>
    <dbReference type="NCBI Taxonomy" id="67370"/>
    <lineage>
        <taxon>Bacteria</taxon>
        <taxon>Bacillati</taxon>
        <taxon>Actinomycetota</taxon>
        <taxon>Actinomycetes</taxon>
        <taxon>Kitasatosporales</taxon>
        <taxon>Streptomycetaceae</taxon>
        <taxon>Streptomyces</taxon>
        <taxon>Streptomyces phaeochromogenes group</taxon>
    </lineage>
</organism>
<evidence type="ECO:0000313" key="3">
    <source>
        <dbReference type="Proteomes" id="UP001230328"/>
    </source>
</evidence>
<dbReference type="EMBL" id="JAUSZI010000002">
    <property type="protein sequence ID" value="MDQ1024701.1"/>
    <property type="molecule type" value="Genomic_DNA"/>
</dbReference>
<protein>
    <submittedName>
        <fullName evidence="2">Uncharacterized protein</fullName>
    </submittedName>
</protein>
<reference evidence="2 3" key="1">
    <citation type="submission" date="2023-07" db="EMBL/GenBank/DDBJ databases">
        <title>Comparative genomics of wheat-associated soil bacteria to identify genetic determinants of phenazine resistance.</title>
        <authorList>
            <person name="Mouncey N."/>
        </authorList>
    </citation>
    <scope>NUCLEOTIDE SEQUENCE [LARGE SCALE GENOMIC DNA]</scope>
    <source>
        <strain evidence="2 3">V2I4</strain>
    </source>
</reference>
<gene>
    <name evidence="2" type="ORF">QF035_002283</name>
</gene>
<evidence type="ECO:0000256" key="1">
    <source>
        <dbReference type="SAM" id="MobiDB-lite"/>
    </source>
</evidence>
<evidence type="ECO:0000313" key="2">
    <source>
        <dbReference type="EMBL" id="MDQ1024701.1"/>
    </source>
</evidence>
<keyword evidence="3" id="KW-1185">Reference proteome</keyword>
<name>A0ABU0SPQ3_9ACTN</name>
<feature type="region of interest" description="Disordered" evidence="1">
    <location>
        <begin position="53"/>
        <end position="74"/>
    </location>
</feature>
<sequence>MSRRDRMQASVRDTRRPGAGRRLSVDRDALLHRYTVALARRWLAGPLACAPGPGRGVASKHAHGSDGGYDTRCAGANAIGATHAE</sequence>
<feature type="compositionally biased region" description="Basic and acidic residues" evidence="1">
    <location>
        <begin position="1"/>
        <end position="16"/>
    </location>
</feature>
<feature type="region of interest" description="Disordered" evidence="1">
    <location>
        <begin position="1"/>
        <end position="22"/>
    </location>
</feature>
<comment type="caution">
    <text evidence="2">The sequence shown here is derived from an EMBL/GenBank/DDBJ whole genome shotgun (WGS) entry which is preliminary data.</text>
</comment>